<accession>A0AAJ6B057</accession>
<gene>
    <name evidence="1" type="ORF">P0Y65_13125</name>
</gene>
<name>A0AAJ6B057_9HYPH</name>
<proteinExistence type="predicted"/>
<dbReference type="PANTHER" id="PTHR18964:SF169">
    <property type="entry name" value="N-ACETYLMANNOSAMINE KINASE"/>
    <property type="match status" value="1"/>
</dbReference>
<dbReference type="Gene3D" id="3.30.420.40">
    <property type="match status" value="2"/>
</dbReference>
<dbReference type="Gene3D" id="1.10.10.10">
    <property type="entry name" value="Winged helix-like DNA-binding domain superfamily/Winged helix DNA-binding domain"/>
    <property type="match status" value="1"/>
</dbReference>
<sequence length="393" mass="41746">MNEPGARGFAQSGVRVANERAVLTLVAVNPGSSNADLARLSGLGPQTTSRILAELESRDLVMRGEPLRGRRGQPATPLFINPDGACVIGVEIGWRSLEVMLLSMTGQTLASISRSHDLLDADTIFADIAAEIATIRAGLTQRQSDRLIGIGVCISRNIEQGLEALGASARQIARWSSLDITAHLQGLTGLETSSISDGSAASWSEWLALPRPWPASFACLYVGAFLGSGILINGSLWESRSSNGASLGDIIVPDASGKPTSVQDIASLLVLQRRCEAAGLKLPDSRSTRWDWSALGAVGEAWLEDAARALAVAVLNTSAVIEVELIVIDGILPRDVMARLVERVEHHLGLMPYSRPVPALALGKLGASAAANGVAQMLLFRRFFARAWDLFVT</sequence>
<protein>
    <submittedName>
        <fullName evidence="1">ROK family transcriptional regulator</fullName>
    </submittedName>
</protein>
<dbReference type="InterPro" id="IPR043129">
    <property type="entry name" value="ATPase_NBD"/>
</dbReference>
<dbReference type="GO" id="GO:0019262">
    <property type="term" value="P:N-acetylneuraminate catabolic process"/>
    <property type="evidence" value="ECO:0007669"/>
    <property type="project" value="TreeGrafter"/>
</dbReference>
<dbReference type="Proteomes" id="UP001217476">
    <property type="component" value="Chromosome"/>
</dbReference>
<dbReference type="AlphaFoldDB" id="A0AAJ6B057"/>
<dbReference type="SUPFAM" id="SSF46785">
    <property type="entry name" value="Winged helix' DNA-binding domain"/>
    <property type="match status" value="1"/>
</dbReference>
<dbReference type="InterPro" id="IPR000600">
    <property type="entry name" value="ROK"/>
</dbReference>
<reference evidence="1" key="1">
    <citation type="submission" date="2023-03" db="EMBL/GenBank/DDBJ databases">
        <title>Andean soil-derived lignocellulolytic bacterial consortium as a source of novel taxa and putative plastic-active enzymes.</title>
        <authorList>
            <person name="Diaz-Garcia L."/>
            <person name="Chuvochina M."/>
            <person name="Feuerriegel G."/>
            <person name="Bunk B."/>
            <person name="Sproer C."/>
            <person name="Streit W.R."/>
            <person name="Rodriguez L.M."/>
            <person name="Overmann J."/>
            <person name="Jimenez D.J."/>
        </authorList>
    </citation>
    <scope>NUCLEOTIDE SEQUENCE</scope>
    <source>
        <strain evidence="1">MAG 4196</strain>
    </source>
</reference>
<evidence type="ECO:0000313" key="1">
    <source>
        <dbReference type="EMBL" id="WEK03143.1"/>
    </source>
</evidence>
<evidence type="ECO:0000313" key="2">
    <source>
        <dbReference type="Proteomes" id="UP001217476"/>
    </source>
</evidence>
<dbReference type="Pfam" id="PF13412">
    <property type="entry name" value="HTH_24"/>
    <property type="match status" value="1"/>
</dbReference>
<dbReference type="SUPFAM" id="SSF53067">
    <property type="entry name" value="Actin-like ATPase domain"/>
    <property type="match status" value="1"/>
</dbReference>
<dbReference type="InterPro" id="IPR036390">
    <property type="entry name" value="WH_DNA-bd_sf"/>
</dbReference>
<dbReference type="InterPro" id="IPR036388">
    <property type="entry name" value="WH-like_DNA-bd_sf"/>
</dbReference>
<dbReference type="Pfam" id="PF00480">
    <property type="entry name" value="ROK"/>
    <property type="match status" value="1"/>
</dbReference>
<dbReference type="GO" id="GO:0009384">
    <property type="term" value="F:N-acylmannosamine kinase activity"/>
    <property type="evidence" value="ECO:0007669"/>
    <property type="project" value="TreeGrafter"/>
</dbReference>
<dbReference type="PANTHER" id="PTHR18964">
    <property type="entry name" value="ROK (REPRESSOR, ORF, KINASE) FAMILY"/>
    <property type="match status" value="1"/>
</dbReference>
<organism evidence="1 2">
    <name type="scientific">Candidatus Devosia phytovorans</name>
    <dbReference type="NCBI Taxonomy" id="3121372"/>
    <lineage>
        <taxon>Bacteria</taxon>
        <taxon>Pseudomonadati</taxon>
        <taxon>Pseudomonadota</taxon>
        <taxon>Alphaproteobacteria</taxon>
        <taxon>Hyphomicrobiales</taxon>
        <taxon>Devosiaceae</taxon>
        <taxon>Devosia</taxon>
    </lineage>
</organism>
<dbReference type="EMBL" id="CP119312">
    <property type="protein sequence ID" value="WEK03143.1"/>
    <property type="molecule type" value="Genomic_DNA"/>
</dbReference>